<evidence type="ECO:0000313" key="4">
    <source>
        <dbReference type="Proteomes" id="UP001319200"/>
    </source>
</evidence>
<dbReference type="SUPFAM" id="SSF55874">
    <property type="entry name" value="ATPase domain of HSP90 chaperone/DNA topoisomerase II/histidine kinase"/>
    <property type="match status" value="1"/>
</dbReference>
<dbReference type="GO" id="GO:0016020">
    <property type="term" value="C:membrane"/>
    <property type="evidence" value="ECO:0007669"/>
    <property type="project" value="InterPro"/>
</dbReference>
<reference evidence="3 4" key="1">
    <citation type="submission" date="2021-05" db="EMBL/GenBank/DDBJ databases">
        <title>A Polyphasic approach of four new species of the genus Ohtaekwangia: Ohtaekwangia histidinii sp. nov., Ohtaekwangia cretensis sp. nov., Ohtaekwangia indiensis sp. nov., Ohtaekwangia reichenbachii sp. nov. from diverse environment.</title>
        <authorList>
            <person name="Octaviana S."/>
        </authorList>
    </citation>
    <scope>NUCLEOTIDE SEQUENCE [LARGE SCALE GENOMIC DNA]</scope>
    <source>
        <strain evidence="3 4">PWU4</strain>
    </source>
</reference>
<gene>
    <name evidence="3" type="ORF">KK083_30885</name>
</gene>
<dbReference type="EMBL" id="JAHESF010000066">
    <property type="protein sequence ID" value="MBT1701339.1"/>
    <property type="molecule type" value="Genomic_DNA"/>
</dbReference>
<keyword evidence="1" id="KW-0812">Transmembrane</keyword>
<dbReference type="PANTHER" id="PTHR34220">
    <property type="entry name" value="SENSOR HISTIDINE KINASE YPDA"/>
    <property type="match status" value="1"/>
</dbReference>
<proteinExistence type="predicted"/>
<keyword evidence="3" id="KW-0418">Kinase</keyword>
<feature type="transmembrane region" description="Helical" evidence="1">
    <location>
        <begin position="115"/>
        <end position="138"/>
    </location>
</feature>
<dbReference type="Pfam" id="PF06580">
    <property type="entry name" value="His_kinase"/>
    <property type="match status" value="1"/>
</dbReference>
<dbReference type="PANTHER" id="PTHR34220:SF7">
    <property type="entry name" value="SENSOR HISTIDINE KINASE YPDA"/>
    <property type="match status" value="1"/>
</dbReference>
<keyword evidence="4" id="KW-1185">Reference proteome</keyword>
<organism evidence="3 4">
    <name type="scientific">Chryseosolibacter histidini</name>
    <dbReference type="NCBI Taxonomy" id="2782349"/>
    <lineage>
        <taxon>Bacteria</taxon>
        <taxon>Pseudomonadati</taxon>
        <taxon>Bacteroidota</taxon>
        <taxon>Cytophagia</taxon>
        <taxon>Cytophagales</taxon>
        <taxon>Chryseotaleaceae</taxon>
        <taxon>Chryseosolibacter</taxon>
    </lineage>
</organism>
<dbReference type="InterPro" id="IPR010559">
    <property type="entry name" value="Sig_transdc_His_kin_internal"/>
</dbReference>
<feature type="transmembrane region" description="Helical" evidence="1">
    <location>
        <begin position="12"/>
        <end position="29"/>
    </location>
</feature>
<name>A0AAP2DV84_9BACT</name>
<dbReference type="InterPro" id="IPR036890">
    <property type="entry name" value="HATPase_C_sf"/>
</dbReference>
<evidence type="ECO:0000313" key="3">
    <source>
        <dbReference type="EMBL" id="MBT1701339.1"/>
    </source>
</evidence>
<comment type="caution">
    <text evidence="3">The sequence shown here is derived from an EMBL/GenBank/DDBJ whole genome shotgun (WGS) entry which is preliminary data.</text>
</comment>
<feature type="transmembrane region" description="Helical" evidence="1">
    <location>
        <begin position="41"/>
        <end position="63"/>
    </location>
</feature>
<keyword evidence="3" id="KW-0808">Transferase</keyword>
<accession>A0AAP2DV84</accession>
<dbReference type="Gene3D" id="3.30.565.10">
    <property type="entry name" value="Histidine kinase-like ATPase, C-terminal domain"/>
    <property type="match status" value="1"/>
</dbReference>
<evidence type="ECO:0000256" key="1">
    <source>
        <dbReference type="SAM" id="Phobius"/>
    </source>
</evidence>
<dbReference type="AlphaFoldDB" id="A0AAP2DV84"/>
<keyword evidence="1" id="KW-0472">Membrane</keyword>
<keyword evidence="1" id="KW-1133">Transmembrane helix</keyword>
<feature type="transmembrane region" description="Helical" evidence="1">
    <location>
        <begin position="75"/>
        <end position="95"/>
    </location>
</feature>
<protein>
    <submittedName>
        <fullName evidence="3">Histidine kinase</fullName>
    </submittedName>
</protein>
<evidence type="ECO:0000259" key="2">
    <source>
        <dbReference type="Pfam" id="PF06580"/>
    </source>
</evidence>
<dbReference type="RefSeq" id="WP_254170021.1">
    <property type="nucleotide sequence ID" value="NZ_JAHESF010000066.1"/>
</dbReference>
<sequence>MQASLYRNRVLLVHVSFWLVYLSFFYYQLSNFRHGREIDWARASVVGFFQLAITMLIAYLNYFYLLPRFLVHKKFWRYLLELIVPFIIIITLRVHGQRFLIDGYTFQRHHFYSTFYIVEVSIITLFITIFIGMVRFAANWFELAARQKETENQRLTAELNFLKAQINPHFLFNTLNNLYYLAYTQSSNTTEVIAKLSQMMRYMIYDSNYQKVPLSKEIEYMQNYISLERLRLNTELPIKLEIEGNPQGVLIAPLIFITFLENAFKHGVSNNYPDSWVSILIQLRGKECIYRVENSKIPSAKPEAGEKSGIGLQNVKRRLELSYPEQHKLVIEDKTDRYFVQLNITLS</sequence>
<feature type="domain" description="Signal transduction histidine kinase internal region" evidence="2">
    <location>
        <begin position="157"/>
        <end position="235"/>
    </location>
</feature>
<dbReference type="GO" id="GO:0000155">
    <property type="term" value="F:phosphorelay sensor kinase activity"/>
    <property type="evidence" value="ECO:0007669"/>
    <property type="project" value="InterPro"/>
</dbReference>
<dbReference type="InterPro" id="IPR050640">
    <property type="entry name" value="Bact_2-comp_sensor_kinase"/>
</dbReference>
<dbReference type="Proteomes" id="UP001319200">
    <property type="component" value="Unassembled WGS sequence"/>
</dbReference>